<organism evidence="1 2">
    <name type="scientific">Algoriphagus alkaliphilus</name>
    <dbReference type="NCBI Taxonomy" id="279824"/>
    <lineage>
        <taxon>Bacteria</taxon>
        <taxon>Pseudomonadati</taxon>
        <taxon>Bacteroidota</taxon>
        <taxon>Cytophagia</taxon>
        <taxon>Cytophagales</taxon>
        <taxon>Cyclobacteriaceae</taxon>
        <taxon>Algoriphagus</taxon>
    </lineage>
</organism>
<dbReference type="SUPFAM" id="SSF141694">
    <property type="entry name" value="AF2212/PG0164-like"/>
    <property type="match status" value="1"/>
</dbReference>
<dbReference type="Gene3D" id="2.40.30.100">
    <property type="entry name" value="AF2212/PG0164-like"/>
    <property type="match status" value="1"/>
</dbReference>
<dbReference type="RefSeq" id="WP_092731302.1">
    <property type="nucleotide sequence ID" value="NZ_FMXE01000022.1"/>
</dbReference>
<keyword evidence="2" id="KW-1185">Reference proteome</keyword>
<dbReference type="EMBL" id="FMXE01000022">
    <property type="protein sequence ID" value="SDA87337.1"/>
    <property type="molecule type" value="Genomic_DNA"/>
</dbReference>
<dbReference type="InterPro" id="IPR037079">
    <property type="entry name" value="AF2212/PG0164-like_sf"/>
</dbReference>
<dbReference type="Proteomes" id="UP000198756">
    <property type="component" value="Unassembled WGS sequence"/>
</dbReference>
<dbReference type="AlphaFoldDB" id="A0A1G5YYY7"/>
<dbReference type="OrthoDB" id="8246703at2"/>
<dbReference type="STRING" id="279824.SAMN03080617_02963"/>
<protein>
    <submittedName>
        <fullName evidence="1">Bacteriocin-protection, YdeI or OmpD-Associated</fullName>
    </submittedName>
</protein>
<evidence type="ECO:0000313" key="2">
    <source>
        <dbReference type="Proteomes" id="UP000198756"/>
    </source>
</evidence>
<gene>
    <name evidence="1" type="ORF">SAMN03080617_02963</name>
</gene>
<dbReference type="Pfam" id="PF08922">
    <property type="entry name" value="DUF1905"/>
    <property type="match status" value="1"/>
</dbReference>
<proteinExistence type="predicted"/>
<reference evidence="2" key="1">
    <citation type="submission" date="2016-10" db="EMBL/GenBank/DDBJ databases">
        <authorList>
            <person name="Varghese N."/>
            <person name="Submissions S."/>
        </authorList>
    </citation>
    <scope>NUCLEOTIDE SEQUENCE [LARGE SCALE GENOMIC DNA]</scope>
    <source>
        <strain evidence="2">DSM 22703</strain>
    </source>
</reference>
<dbReference type="InterPro" id="IPR015018">
    <property type="entry name" value="DUF1905"/>
</dbReference>
<name>A0A1G5YYY7_9BACT</name>
<sequence>MEQIIEGEFFLERFPGKGGWTFIRIPISILPSGKAFGMLKVCGTIEGFEFEGKHLMPMGDGFLFMPIAKPIRQTIGKKAGDKVLFKLFRDEIPTTIPDELIACLEDDPGKLPIFRNLSDAAQKQWIEHIYTANSEEAKAHRIVKLLTELGTLT</sequence>
<evidence type="ECO:0000313" key="1">
    <source>
        <dbReference type="EMBL" id="SDA87337.1"/>
    </source>
</evidence>
<dbReference type="Pfam" id="PF13376">
    <property type="entry name" value="OmdA"/>
    <property type="match status" value="1"/>
</dbReference>
<accession>A0A1G5YYY7</accession>